<keyword evidence="1" id="KW-0812">Transmembrane</keyword>
<dbReference type="AlphaFoldDB" id="A0A1C0U3M5"/>
<keyword evidence="1" id="KW-1133">Transmembrane helix</keyword>
<evidence type="ECO:0000313" key="2">
    <source>
        <dbReference type="EMBL" id="OCQ52485.1"/>
    </source>
</evidence>
<organism evidence="2 3">
    <name type="scientific">Photorhabdus australis subsp. thailandensis</name>
    <dbReference type="NCBI Taxonomy" id="2805096"/>
    <lineage>
        <taxon>Bacteria</taxon>
        <taxon>Pseudomonadati</taxon>
        <taxon>Pseudomonadota</taxon>
        <taxon>Gammaproteobacteria</taxon>
        <taxon>Enterobacterales</taxon>
        <taxon>Morganellaceae</taxon>
        <taxon>Photorhabdus</taxon>
    </lineage>
</organism>
<feature type="transmembrane region" description="Helical" evidence="1">
    <location>
        <begin position="20"/>
        <end position="41"/>
    </location>
</feature>
<protein>
    <submittedName>
        <fullName evidence="2">Uncharacterized protein</fullName>
    </submittedName>
</protein>
<evidence type="ECO:0000313" key="3">
    <source>
        <dbReference type="Proteomes" id="UP000093476"/>
    </source>
</evidence>
<name>A0A1C0U3M5_9GAMM</name>
<dbReference type="EMBL" id="LOMY01000085">
    <property type="protein sequence ID" value="OCQ52485.1"/>
    <property type="molecule type" value="Genomic_DNA"/>
</dbReference>
<keyword evidence="1" id="KW-0472">Membrane</keyword>
<sequence length="44" mass="4836">MEYPIFFSVLGLEDSANIAWNYGFVNGVGVSFITTISIGNLKFC</sequence>
<gene>
    <name evidence="2" type="ORF">Ppb6_02221</name>
</gene>
<reference evidence="2 3" key="1">
    <citation type="submission" date="2015-12" db="EMBL/GenBank/DDBJ databases">
        <title>Genome comparisons provide insights into the role of secondary metabolites in the pathogenic phase of the Photorhabdus life cycle.</title>
        <authorList>
            <person name="Tobias N.J."/>
            <person name="Mishra B."/>
            <person name="Gupta D.K."/>
            <person name="Thines M."/>
            <person name="Stinear T.P."/>
            <person name="Bode H.B."/>
        </authorList>
    </citation>
    <scope>NUCLEOTIDE SEQUENCE [LARGE SCALE GENOMIC DNA]</scope>
    <source>
        <strain evidence="2 3">PB68.1</strain>
    </source>
</reference>
<dbReference type="Proteomes" id="UP000093476">
    <property type="component" value="Unassembled WGS sequence"/>
</dbReference>
<accession>A0A1C0U3M5</accession>
<evidence type="ECO:0000256" key="1">
    <source>
        <dbReference type="SAM" id="Phobius"/>
    </source>
</evidence>
<comment type="caution">
    <text evidence="2">The sequence shown here is derived from an EMBL/GenBank/DDBJ whole genome shotgun (WGS) entry which is preliminary data.</text>
</comment>
<keyword evidence="3" id="KW-1185">Reference proteome</keyword>
<proteinExistence type="predicted"/>